<evidence type="ECO:0000256" key="3">
    <source>
        <dbReference type="ARBA" id="ARBA00022840"/>
    </source>
</evidence>
<dbReference type="Proteomes" id="UP001596378">
    <property type="component" value="Unassembled WGS sequence"/>
</dbReference>
<keyword evidence="4" id="KW-0479">Metal-binding</keyword>
<comment type="caution">
    <text evidence="5">The sequence shown here is derived from an EMBL/GenBank/DDBJ whole genome shotgun (WGS) entry which is preliminary data.</text>
</comment>
<keyword evidence="5" id="KW-0436">Ligase</keyword>
<dbReference type="InterPro" id="IPR024185">
    <property type="entry name" value="FTHF_cligase-like_sf"/>
</dbReference>
<dbReference type="Gene3D" id="3.40.50.10420">
    <property type="entry name" value="NagB/RpiA/CoA transferase-like"/>
    <property type="match status" value="1"/>
</dbReference>
<keyword evidence="3 4" id="KW-0067">ATP-binding</keyword>
<dbReference type="GO" id="GO:0030272">
    <property type="term" value="F:5-formyltetrahydrofolate cyclo-ligase activity"/>
    <property type="evidence" value="ECO:0007669"/>
    <property type="project" value="UniProtKB-EC"/>
</dbReference>
<proteinExistence type="inferred from homology"/>
<comment type="cofactor">
    <cofactor evidence="4">
        <name>Mg(2+)</name>
        <dbReference type="ChEBI" id="CHEBI:18420"/>
    </cofactor>
</comment>
<dbReference type="PIRSF" id="PIRSF006806">
    <property type="entry name" value="FTHF_cligase"/>
    <property type="match status" value="1"/>
</dbReference>
<dbReference type="NCBIfam" id="TIGR02727">
    <property type="entry name" value="MTHFS_bact"/>
    <property type="match status" value="1"/>
</dbReference>
<comment type="similarity">
    <text evidence="1 4">Belongs to the 5-formyltetrahydrofolate cyclo-ligase family.</text>
</comment>
<organism evidence="5 6">
    <name type="scientific">Cohnella cellulosilytica</name>
    <dbReference type="NCBI Taxonomy" id="986710"/>
    <lineage>
        <taxon>Bacteria</taxon>
        <taxon>Bacillati</taxon>
        <taxon>Bacillota</taxon>
        <taxon>Bacilli</taxon>
        <taxon>Bacillales</taxon>
        <taxon>Paenibacillaceae</taxon>
        <taxon>Cohnella</taxon>
    </lineage>
</organism>
<dbReference type="EC" id="6.3.3.2" evidence="4"/>
<evidence type="ECO:0000313" key="5">
    <source>
        <dbReference type="EMBL" id="MFC7151996.1"/>
    </source>
</evidence>
<dbReference type="PANTHER" id="PTHR23407">
    <property type="entry name" value="ATPASE INHIBITOR/5-FORMYLTETRAHYDROFOLATE CYCLO-LIGASE"/>
    <property type="match status" value="1"/>
</dbReference>
<dbReference type="SUPFAM" id="SSF100950">
    <property type="entry name" value="NagB/RpiA/CoA transferase-like"/>
    <property type="match status" value="1"/>
</dbReference>
<dbReference type="Pfam" id="PF01812">
    <property type="entry name" value="5-FTHF_cyc-lig"/>
    <property type="match status" value="1"/>
</dbReference>
<dbReference type="EMBL" id="JBHTAI010000020">
    <property type="protein sequence ID" value="MFC7151996.1"/>
    <property type="molecule type" value="Genomic_DNA"/>
</dbReference>
<dbReference type="InterPro" id="IPR002698">
    <property type="entry name" value="FTHF_cligase"/>
</dbReference>
<keyword evidence="4" id="KW-0460">Magnesium</keyword>
<name>A0ABW2FIW2_9BACL</name>
<comment type="catalytic activity">
    <reaction evidence="4">
        <text>(6S)-5-formyl-5,6,7,8-tetrahydrofolate + ATP = (6R)-5,10-methenyltetrahydrofolate + ADP + phosphate</text>
        <dbReference type="Rhea" id="RHEA:10488"/>
        <dbReference type="ChEBI" id="CHEBI:30616"/>
        <dbReference type="ChEBI" id="CHEBI:43474"/>
        <dbReference type="ChEBI" id="CHEBI:57455"/>
        <dbReference type="ChEBI" id="CHEBI:57457"/>
        <dbReference type="ChEBI" id="CHEBI:456216"/>
        <dbReference type="EC" id="6.3.3.2"/>
    </reaction>
</comment>
<keyword evidence="2 4" id="KW-0547">Nucleotide-binding</keyword>
<evidence type="ECO:0000256" key="2">
    <source>
        <dbReference type="ARBA" id="ARBA00022741"/>
    </source>
</evidence>
<evidence type="ECO:0000313" key="6">
    <source>
        <dbReference type="Proteomes" id="UP001596378"/>
    </source>
</evidence>
<evidence type="ECO:0000256" key="1">
    <source>
        <dbReference type="ARBA" id="ARBA00010638"/>
    </source>
</evidence>
<evidence type="ECO:0000256" key="4">
    <source>
        <dbReference type="RuleBase" id="RU361279"/>
    </source>
</evidence>
<gene>
    <name evidence="5" type="ORF">ACFQMJ_25950</name>
</gene>
<accession>A0ABW2FIW2</accession>
<sequence>MKIGFHWFLKVGMPFMENRDAGALKAEWRKRMADVRDGLPAQERERLSRKLCEQLENEALGPLRRRLGRPLNLCAYAPYRSEASPLPLVFACLGRGDRVFAPRMKPDGEGLELREIGDPSDWSPGRWGVPEPDPGRTSLMEAATPLDVVLVPGMAYNAAGGRLGYGGGFYDRLYAERRPQGGTLWIGFAFSAQVVQDALPSEAHDLKLDGLATDKGLTWFAGREA</sequence>
<reference evidence="6" key="1">
    <citation type="journal article" date="2019" name="Int. J. Syst. Evol. Microbiol.">
        <title>The Global Catalogue of Microorganisms (GCM) 10K type strain sequencing project: providing services to taxonomists for standard genome sequencing and annotation.</title>
        <authorList>
            <consortium name="The Broad Institute Genomics Platform"/>
            <consortium name="The Broad Institute Genome Sequencing Center for Infectious Disease"/>
            <person name="Wu L."/>
            <person name="Ma J."/>
        </authorList>
    </citation>
    <scope>NUCLEOTIDE SEQUENCE [LARGE SCALE GENOMIC DNA]</scope>
    <source>
        <strain evidence="6">KCTC 12907</strain>
    </source>
</reference>
<keyword evidence="6" id="KW-1185">Reference proteome</keyword>
<dbReference type="PANTHER" id="PTHR23407:SF1">
    <property type="entry name" value="5-FORMYLTETRAHYDROFOLATE CYCLO-LIGASE"/>
    <property type="match status" value="1"/>
</dbReference>
<dbReference type="InterPro" id="IPR037171">
    <property type="entry name" value="NagB/RpiA_transferase-like"/>
</dbReference>
<protein>
    <recommendedName>
        <fullName evidence="4">5-formyltetrahydrofolate cyclo-ligase</fullName>
        <ecNumber evidence="4">6.3.3.2</ecNumber>
    </recommendedName>
</protein>